<keyword evidence="1" id="KW-0472">Membrane</keyword>
<feature type="transmembrane region" description="Helical" evidence="1">
    <location>
        <begin position="637"/>
        <end position="655"/>
    </location>
</feature>
<feature type="transmembrane region" description="Helical" evidence="1">
    <location>
        <begin position="720"/>
        <end position="737"/>
    </location>
</feature>
<feature type="transmembrane region" description="Helical" evidence="1">
    <location>
        <begin position="757"/>
        <end position="774"/>
    </location>
</feature>
<feature type="transmembrane region" description="Helical" evidence="1">
    <location>
        <begin position="505"/>
        <end position="523"/>
    </location>
</feature>
<keyword evidence="3" id="KW-1185">Reference proteome</keyword>
<dbReference type="AlphaFoldDB" id="A0A4S1WHD4"/>
<evidence type="ECO:0000313" key="3">
    <source>
        <dbReference type="Proteomes" id="UP000309848"/>
    </source>
</evidence>
<feature type="transmembrane region" description="Helical" evidence="1">
    <location>
        <begin position="786"/>
        <end position="804"/>
    </location>
</feature>
<feature type="transmembrane region" description="Helical" evidence="1">
    <location>
        <begin position="375"/>
        <end position="396"/>
    </location>
</feature>
<feature type="transmembrane region" description="Helical" evidence="1">
    <location>
        <begin position="402"/>
        <end position="421"/>
    </location>
</feature>
<feature type="transmembrane region" description="Helical" evidence="1">
    <location>
        <begin position="454"/>
        <end position="472"/>
    </location>
</feature>
<feature type="transmembrane region" description="Helical" evidence="1">
    <location>
        <begin position="302"/>
        <end position="322"/>
    </location>
</feature>
<dbReference type="OrthoDB" id="5422830at2"/>
<dbReference type="PIRSF" id="PIRSF035905">
    <property type="entry name" value="UCP035905_mp"/>
    <property type="match status" value="1"/>
</dbReference>
<feature type="transmembrane region" description="Helical" evidence="1">
    <location>
        <begin position="253"/>
        <end position="269"/>
    </location>
</feature>
<feature type="transmembrane region" description="Helical" evidence="1">
    <location>
        <begin position="275"/>
        <end position="295"/>
    </location>
</feature>
<proteinExistence type="predicted"/>
<evidence type="ECO:0000256" key="1">
    <source>
        <dbReference type="SAM" id="Phobius"/>
    </source>
</evidence>
<organism evidence="2 3">
    <name type="scientific">Sphingomonas naasensis</name>
    <dbReference type="NCBI Taxonomy" id="1344951"/>
    <lineage>
        <taxon>Bacteria</taxon>
        <taxon>Pseudomonadati</taxon>
        <taxon>Pseudomonadota</taxon>
        <taxon>Alphaproteobacteria</taxon>
        <taxon>Sphingomonadales</taxon>
        <taxon>Sphingomonadaceae</taxon>
        <taxon>Sphingomonas</taxon>
    </lineage>
</organism>
<feature type="transmembrane region" description="Helical" evidence="1">
    <location>
        <begin position="428"/>
        <end position="448"/>
    </location>
</feature>
<feature type="transmembrane region" description="Helical" evidence="1">
    <location>
        <begin position="175"/>
        <end position="194"/>
    </location>
</feature>
<feature type="transmembrane region" description="Helical" evidence="1">
    <location>
        <begin position="604"/>
        <end position="625"/>
    </location>
</feature>
<feature type="transmembrane region" description="Helical" evidence="1">
    <location>
        <begin position="573"/>
        <end position="592"/>
    </location>
</feature>
<dbReference type="EMBL" id="SRXU01000004">
    <property type="protein sequence ID" value="TGX42544.1"/>
    <property type="molecule type" value="Genomic_DNA"/>
</dbReference>
<dbReference type="PANTHER" id="PTHR38434">
    <property type="entry name" value="BLL2549 PROTEIN"/>
    <property type="match status" value="1"/>
</dbReference>
<feature type="transmembrane region" description="Helical" evidence="1">
    <location>
        <begin position="662"/>
        <end position="683"/>
    </location>
</feature>
<protein>
    <submittedName>
        <fullName evidence="2">DUF2339 domain-containing protein</fullName>
    </submittedName>
</protein>
<dbReference type="InterPro" id="IPR019286">
    <property type="entry name" value="DUF2339_TM"/>
</dbReference>
<feature type="transmembrane region" description="Helical" evidence="1">
    <location>
        <begin position="228"/>
        <end position="246"/>
    </location>
</feature>
<feature type="transmembrane region" description="Helical" evidence="1">
    <location>
        <begin position="201"/>
        <end position="222"/>
    </location>
</feature>
<evidence type="ECO:0000313" key="2">
    <source>
        <dbReference type="EMBL" id="TGX42544.1"/>
    </source>
</evidence>
<feature type="transmembrane region" description="Helical" evidence="1">
    <location>
        <begin position="342"/>
        <end position="368"/>
    </location>
</feature>
<reference evidence="2 3" key="1">
    <citation type="submission" date="2019-04" db="EMBL/GenBank/DDBJ databases">
        <title>Sphingomonas psychrotolerans sp. nov., isolated from soil in the Tianshan Mountains, Xinjiang, China.</title>
        <authorList>
            <person name="Luo Y."/>
            <person name="Sheng H."/>
        </authorList>
    </citation>
    <scope>NUCLEOTIDE SEQUENCE [LARGE SCALE GENOMIC DNA]</scope>
    <source>
        <strain evidence="2 3">KIS18-15</strain>
    </source>
</reference>
<feature type="transmembrane region" description="Helical" evidence="1">
    <location>
        <begin position="108"/>
        <end position="131"/>
    </location>
</feature>
<feature type="transmembrane region" description="Helical" evidence="1">
    <location>
        <begin position="479"/>
        <end position="499"/>
    </location>
</feature>
<sequence length="844" mass="87439">MAFTLLLVLGVAAAFFVVLRRLAVVEQELRRVESLVARIEQRESRFVAPSEPLVAASREEDVPPPAPEQFAQPAARIVTARARPAQPAKASPAPTRTSPARPAIQLEALIGGSLPIWIGGAALVLAGFFLVRYSIESGLLGPTVRTLLAALFGLVLIAASEGARRLPATAEDPRVAQVLAGAGVASLYGTLYMAAALYHLIAPLTAFVAVVLVTAAAMGLALRHGPPTAAMALIGGFVAPLVAGFDTAGVGPLLVYLGLFTAALFGLAIHRGWGWLALAASIAGFAWINYLIAALDGRGGDLSAVGGFTMLLAACASAALPATGMHNRWLRLAPLVAGFVQLLALAPALEFGALAWSFYLVLAAAALFLSWRQSLYLPAALAALGFLLAFEALALIQGERSATPLAAAGATLLFAVPGHGLAGRGRGWATLALGGSAGPLLIACAFAPSLLAPAAWGALALAAAAACAYLAWRLRRDSDAPVLTAASLATGLLVTVGLAQFLPDGWLSLPLTLVLLGLADWARAVRAPALFELPALPWIAAMVAGAESLFGLATMVGAALGGDRLPLLGIPPLTGLFRDLALPTAALLAILLDPRQLGRARRLVGSLAIAVGILLLHALAKQLLAIATLPRFVELGFVERALLTQVCLASGWYLLRTRRLPSLAAFLFGLGLVRFVWFDLLLLNPVLEPQAVGPFPLLNAAVLHAALTAFWLWTLPRAPAWRTAGALATIVAALALVRQATHGSLLAGPVGTLENTGYSAALLGVALFWLWRGITAGVYDLRIAGLALLTLVTFKVFLLDAAALDGVLRILSFLALGVALIGISWAYGRFLARPAAAIGEGDAP</sequence>
<feature type="transmembrane region" description="Helical" evidence="1">
    <location>
        <begin position="695"/>
        <end position="713"/>
    </location>
</feature>
<keyword evidence="1" id="KW-0812">Transmembrane</keyword>
<feature type="transmembrane region" description="Helical" evidence="1">
    <location>
        <begin position="810"/>
        <end position="828"/>
    </location>
</feature>
<dbReference type="Proteomes" id="UP000309848">
    <property type="component" value="Unassembled WGS sequence"/>
</dbReference>
<dbReference type="Pfam" id="PF10101">
    <property type="entry name" value="DUF2339"/>
    <property type="match status" value="2"/>
</dbReference>
<gene>
    <name evidence="2" type="ORF">E5A74_10550</name>
</gene>
<feature type="transmembrane region" description="Helical" evidence="1">
    <location>
        <begin position="535"/>
        <end position="561"/>
    </location>
</feature>
<keyword evidence="1" id="KW-1133">Transmembrane helix</keyword>
<comment type="caution">
    <text evidence="2">The sequence shown here is derived from an EMBL/GenBank/DDBJ whole genome shotgun (WGS) entry which is preliminary data.</text>
</comment>
<feature type="transmembrane region" description="Helical" evidence="1">
    <location>
        <begin position="143"/>
        <end position="163"/>
    </location>
</feature>
<name>A0A4S1WHD4_9SPHN</name>
<dbReference type="PANTHER" id="PTHR38434:SF1">
    <property type="entry name" value="BLL2549 PROTEIN"/>
    <property type="match status" value="1"/>
</dbReference>
<dbReference type="InterPro" id="IPR014600">
    <property type="entry name" value="UCP035905_mem"/>
</dbReference>
<accession>A0A4S1WHD4</accession>